<proteinExistence type="predicted"/>
<sequence>MHSNATSKQHPEQERKGEEGTPNNWEHASEERAKPTVNKEVLIALLSVTDSCNLILSKDRSVSLGEWVKFTQLGGCSHLERYLSLEKLGLVQAENEGSADKCCLYSPNACHRTTERLCQLKISHYPIATHSLHWKKADDVHLSQT</sequence>
<organism evidence="2 3">
    <name type="scientific">Anas platyrhynchos</name>
    <name type="common">Mallard</name>
    <name type="synonym">Anas boschas</name>
    <dbReference type="NCBI Taxonomy" id="8839"/>
    <lineage>
        <taxon>Eukaryota</taxon>
        <taxon>Metazoa</taxon>
        <taxon>Chordata</taxon>
        <taxon>Craniata</taxon>
        <taxon>Vertebrata</taxon>
        <taxon>Euteleostomi</taxon>
        <taxon>Archelosauria</taxon>
        <taxon>Archosauria</taxon>
        <taxon>Dinosauria</taxon>
        <taxon>Saurischia</taxon>
        <taxon>Theropoda</taxon>
        <taxon>Coelurosauria</taxon>
        <taxon>Aves</taxon>
        <taxon>Neognathae</taxon>
        <taxon>Galloanserae</taxon>
        <taxon>Anseriformes</taxon>
        <taxon>Anatidae</taxon>
        <taxon>Anatinae</taxon>
        <taxon>Anas</taxon>
    </lineage>
</organism>
<protein>
    <submittedName>
        <fullName evidence="2">Uncharacterized protein</fullName>
    </submittedName>
</protein>
<feature type="compositionally biased region" description="Basic and acidic residues" evidence="1">
    <location>
        <begin position="9"/>
        <end position="19"/>
    </location>
</feature>
<dbReference type="EMBL" id="KB742622">
    <property type="protein sequence ID" value="EOB06299.1"/>
    <property type="molecule type" value="Genomic_DNA"/>
</dbReference>
<evidence type="ECO:0000313" key="2">
    <source>
        <dbReference type="EMBL" id="EOB06299.1"/>
    </source>
</evidence>
<dbReference type="AlphaFoldDB" id="R0LKS7"/>
<feature type="region of interest" description="Disordered" evidence="1">
    <location>
        <begin position="1"/>
        <end position="33"/>
    </location>
</feature>
<dbReference type="Proteomes" id="UP000296049">
    <property type="component" value="Unassembled WGS sequence"/>
</dbReference>
<name>R0LKS7_ANAPL</name>
<keyword evidence="3" id="KW-1185">Reference proteome</keyword>
<evidence type="ECO:0000256" key="1">
    <source>
        <dbReference type="SAM" id="MobiDB-lite"/>
    </source>
</evidence>
<gene>
    <name evidence="2" type="ORF">Anapl_03741</name>
</gene>
<reference evidence="3" key="1">
    <citation type="journal article" date="2013" name="Nat. Genet.">
        <title>The duck genome and transcriptome provide insight into an avian influenza virus reservoir species.</title>
        <authorList>
            <person name="Huang Y."/>
            <person name="Li Y."/>
            <person name="Burt D.W."/>
            <person name="Chen H."/>
            <person name="Zhang Y."/>
            <person name="Qian W."/>
            <person name="Kim H."/>
            <person name="Gan S."/>
            <person name="Zhao Y."/>
            <person name="Li J."/>
            <person name="Yi K."/>
            <person name="Feng H."/>
            <person name="Zhu P."/>
            <person name="Li B."/>
            <person name="Liu Q."/>
            <person name="Fairley S."/>
            <person name="Magor K.E."/>
            <person name="Du Z."/>
            <person name="Hu X."/>
            <person name="Goodman L."/>
            <person name="Tafer H."/>
            <person name="Vignal A."/>
            <person name="Lee T."/>
            <person name="Kim K.W."/>
            <person name="Sheng Z."/>
            <person name="An Y."/>
            <person name="Searle S."/>
            <person name="Herrero J."/>
            <person name="Groenen M.A."/>
            <person name="Crooijmans R.P."/>
            <person name="Faraut T."/>
            <person name="Cai Q."/>
            <person name="Webster R.G."/>
            <person name="Aldridge J.R."/>
            <person name="Warren W.C."/>
            <person name="Bartschat S."/>
            <person name="Kehr S."/>
            <person name="Marz M."/>
            <person name="Stadler P.F."/>
            <person name="Smith J."/>
            <person name="Kraus R.H."/>
            <person name="Zhao Y."/>
            <person name="Ren L."/>
            <person name="Fei J."/>
            <person name="Morisson M."/>
            <person name="Kaiser P."/>
            <person name="Griffin D.K."/>
            <person name="Rao M."/>
            <person name="Pitel F."/>
            <person name="Wang J."/>
            <person name="Li N."/>
        </authorList>
    </citation>
    <scope>NUCLEOTIDE SEQUENCE [LARGE SCALE GENOMIC DNA]</scope>
</reference>
<accession>R0LKS7</accession>
<evidence type="ECO:0000313" key="3">
    <source>
        <dbReference type="Proteomes" id="UP000296049"/>
    </source>
</evidence>